<dbReference type="AlphaFoldDB" id="A0A8J2WFU6"/>
<comment type="caution">
    <text evidence="1">The sequence shown here is derived from an EMBL/GenBank/DDBJ whole genome shotgun (WGS) entry which is preliminary data.</text>
</comment>
<keyword evidence="2" id="KW-1185">Reference proteome</keyword>
<sequence length="380" mass="41868">TQILARVLEYASVPKEAAARKWLVSRAWLRAHDTPALWRTLKLTALPADNGRAHCTCAAWARAPQRLRSVVERHTRCVMITDGGPSGATRISEGPYHLGSGLAGQNFARLDKVVCCVECGNSAQGYAADRAALQPLFGVACLSSYLSHHGDDQTFLCAERAEDFLQNFPNVRRLQLPDEYVPIFMRAEHATRFFYHGLLVPDDGNGRGFLDRQRVTQLVELSGLRGACFVNGTVPANLLPHVLHLVLNESELQIQNLEPLFANVSAACPVLEMLTLTIDSEYDTWRLRDNYSVFAHAPPRLKALILCFDGVNLPCETSAQFLELVNTYLPAGVQVHVSAVIHKMLQDGVPQAPWAPDTWPVLGESYDDAALARASFTPSS</sequence>
<dbReference type="Proteomes" id="UP000789595">
    <property type="component" value="Unassembled WGS sequence"/>
</dbReference>
<name>A0A8J2WFU6_9STRA</name>
<gene>
    <name evidence="1" type="ORF">PECAL_1P33040</name>
</gene>
<evidence type="ECO:0000313" key="2">
    <source>
        <dbReference type="Proteomes" id="UP000789595"/>
    </source>
</evidence>
<reference evidence="1" key="1">
    <citation type="submission" date="2021-11" db="EMBL/GenBank/DDBJ databases">
        <authorList>
            <consortium name="Genoscope - CEA"/>
            <person name="William W."/>
        </authorList>
    </citation>
    <scope>NUCLEOTIDE SEQUENCE</scope>
</reference>
<protein>
    <submittedName>
        <fullName evidence="1">Uncharacterized protein</fullName>
    </submittedName>
</protein>
<proteinExistence type="predicted"/>
<accession>A0A8J2WFU6</accession>
<feature type="non-terminal residue" evidence="1">
    <location>
        <position position="1"/>
    </location>
</feature>
<organism evidence="1 2">
    <name type="scientific">Pelagomonas calceolata</name>
    <dbReference type="NCBI Taxonomy" id="35677"/>
    <lineage>
        <taxon>Eukaryota</taxon>
        <taxon>Sar</taxon>
        <taxon>Stramenopiles</taxon>
        <taxon>Ochrophyta</taxon>
        <taxon>Pelagophyceae</taxon>
        <taxon>Pelagomonadales</taxon>
        <taxon>Pelagomonadaceae</taxon>
        <taxon>Pelagomonas</taxon>
    </lineage>
</organism>
<dbReference type="EMBL" id="CAKKNE010000001">
    <property type="protein sequence ID" value="CAH0366795.1"/>
    <property type="molecule type" value="Genomic_DNA"/>
</dbReference>
<evidence type="ECO:0000313" key="1">
    <source>
        <dbReference type="EMBL" id="CAH0366795.1"/>
    </source>
</evidence>